<reference evidence="1 2" key="1">
    <citation type="journal article" date="2016" name="Nat. Commun.">
        <title>Thousands of microbial genomes shed light on interconnected biogeochemical processes in an aquifer system.</title>
        <authorList>
            <person name="Anantharaman K."/>
            <person name="Brown C.T."/>
            <person name="Hug L.A."/>
            <person name="Sharon I."/>
            <person name="Castelle C.J."/>
            <person name="Probst A.J."/>
            <person name="Thomas B.C."/>
            <person name="Singh A."/>
            <person name="Wilkins M.J."/>
            <person name="Karaoz U."/>
            <person name="Brodie E.L."/>
            <person name="Williams K.H."/>
            <person name="Hubbard S.S."/>
            <person name="Banfield J.F."/>
        </authorList>
    </citation>
    <scope>NUCLEOTIDE SEQUENCE [LARGE SCALE GENOMIC DNA]</scope>
</reference>
<dbReference type="EMBL" id="MFLL01000001">
    <property type="protein sequence ID" value="OGG70714.1"/>
    <property type="molecule type" value="Genomic_DNA"/>
</dbReference>
<organism evidence="1 2">
    <name type="scientific">Candidatus Kaiserbacteria bacterium RIFCSPHIGHO2_02_FULL_55_25</name>
    <dbReference type="NCBI Taxonomy" id="1798498"/>
    <lineage>
        <taxon>Bacteria</taxon>
        <taxon>Candidatus Kaiseribacteriota</taxon>
    </lineage>
</organism>
<evidence type="ECO:0000313" key="1">
    <source>
        <dbReference type="EMBL" id="OGG70714.1"/>
    </source>
</evidence>
<name>A0A1F6EAJ7_9BACT</name>
<protein>
    <recommendedName>
        <fullName evidence="3">Transglutaminase-like domain-containing protein</fullName>
    </recommendedName>
</protein>
<evidence type="ECO:0008006" key="3">
    <source>
        <dbReference type="Google" id="ProtNLM"/>
    </source>
</evidence>
<accession>A0A1F6EAJ7</accession>
<dbReference type="Proteomes" id="UP000176914">
    <property type="component" value="Unassembled WGS sequence"/>
</dbReference>
<gene>
    <name evidence="1" type="ORF">A3C20_04300</name>
</gene>
<proteinExistence type="predicted"/>
<comment type="caution">
    <text evidence="1">The sequence shown here is derived from an EMBL/GenBank/DDBJ whole genome shotgun (WGS) entry which is preliminary data.</text>
</comment>
<sequence length="218" mass="25369">MYRERLKALLTPAERKIFVRLTSPQKIQNFLDTLPINFELKGETYMSPRRVLRAKTAHCFEGALFAAAVLAYHAHMPLLMDIQTIPADEDHVIALFRQNGRWGSISKTNHTILRYRDPVYASPRELAMSYFHEYIMNSGRRSMLAFSAPFDLSRYAPERWVTAPEELDWLVEALDNSRHFPIAPKKNLRLIRKATPVERQALNITEWHPRGTKTRHGK</sequence>
<dbReference type="AlphaFoldDB" id="A0A1F6EAJ7"/>
<evidence type="ECO:0000313" key="2">
    <source>
        <dbReference type="Proteomes" id="UP000176914"/>
    </source>
</evidence>